<sequence length="47" mass="5136">MQLFHLCLNISSSCPTAQASLGALGGFGAWTLTPIKNFELLWSYSLF</sequence>
<organism evidence="2">
    <name type="scientific">Hepatitis B virus</name>
    <name type="common">HBV</name>
    <dbReference type="NCBI Taxonomy" id="10407"/>
    <lineage>
        <taxon>Viruses</taxon>
        <taxon>Riboviria</taxon>
        <taxon>Pararnavirae</taxon>
        <taxon>Artverviricota</taxon>
        <taxon>Revtraviricetes</taxon>
        <taxon>Blubervirales</taxon>
        <taxon>Hepadnaviridae</taxon>
        <taxon>Orthohepadnavirus</taxon>
        <taxon>Orthohepadnavirus hominoidei</taxon>
    </lineage>
</organism>
<dbReference type="Pfam" id="PF08290">
    <property type="entry name" value="Hep_core_N"/>
    <property type="match status" value="1"/>
</dbReference>
<evidence type="ECO:0000259" key="1">
    <source>
        <dbReference type="Pfam" id="PF08290"/>
    </source>
</evidence>
<reference evidence="2" key="1">
    <citation type="journal article" date="2010" name="Cancer Epidemiol. Biomarkers Prev.">
        <title>Distribution and hepatocellular carcinoma-related viral properties of hepatitis B virus genotypes in Mainland China: a community-based study.</title>
        <authorList>
            <person name="Yin J."/>
            <person name="Zhang H."/>
            <person name="He Y."/>
            <person name="Xie J."/>
            <person name="Liu S."/>
            <person name="Chang W."/>
            <person name="Tan X."/>
            <person name="Gu C."/>
            <person name="Lu W."/>
            <person name="Wang H."/>
            <person name="Bi S."/>
            <person name="Cui F."/>
            <person name="Liang X."/>
            <person name="Schaefer S."/>
            <person name="Cao G."/>
        </authorList>
    </citation>
    <scope>NUCLEOTIDE SEQUENCE</scope>
    <source>
        <strain evidence="2">B64-s</strain>
    </source>
</reference>
<organismHost>
    <name type="scientific">Homo sapiens</name>
    <name type="common">Human</name>
    <dbReference type="NCBI Taxonomy" id="9606"/>
</organismHost>
<feature type="non-terminal residue" evidence="2">
    <location>
        <position position="47"/>
    </location>
</feature>
<proteinExistence type="predicted"/>
<gene>
    <name evidence="2" type="primary">C</name>
</gene>
<dbReference type="EMBL" id="GQ277823">
    <property type="protein sequence ID" value="AMT75917.1"/>
    <property type="molecule type" value="Genomic_DNA"/>
</dbReference>
<accession>A0A142MHE4</accession>
<evidence type="ECO:0000313" key="2">
    <source>
        <dbReference type="EMBL" id="AMT75917.1"/>
    </source>
</evidence>
<name>A0A142MHE4_HBV</name>
<dbReference type="GO" id="GO:0005198">
    <property type="term" value="F:structural molecule activity"/>
    <property type="evidence" value="ECO:0007669"/>
    <property type="project" value="InterPro"/>
</dbReference>
<dbReference type="InterPro" id="IPR013195">
    <property type="entry name" value="Hepatitis_B_virus_capsid_N"/>
</dbReference>
<feature type="domain" description="Hepatitis B virus capsid N-terminal" evidence="1">
    <location>
        <begin position="1"/>
        <end position="25"/>
    </location>
</feature>
<protein>
    <submittedName>
        <fullName evidence="2">Precore/core protein</fullName>
    </submittedName>
</protein>
<organismHost>
    <name type="scientific">Pan troglodytes</name>
    <name type="common">Chimpanzee</name>
    <dbReference type="NCBI Taxonomy" id="9598"/>
</organismHost>